<dbReference type="PROSITE" id="PS00078">
    <property type="entry name" value="COX2"/>
    <property type="match status" value="1"/>
</dbReference>
<comment type="function">
    <text evidence="13">Subunits I and II form the functional core of the enzyme complex. Electrons originating in cytochrome c are transferred via heme a and Cu(A) to the binuclear center formed by heme a3 and Cu(B).</text>
</comment>
<evidence type="ECO:0000259" key="19">
    <source>
        <dbReference type="PROSITE" id="PS51007"/>
    </source>
</evidence>
<dbReference type="GO" id="GO:0004129">
    <property type="term" value="F:cytochrome-c oxidase activity"/>
    <property type="evidence" value="ECO:0007669"/>
    <property type="project" value="UniProtKB-EC"/>
</dbReference>
<dbReference type="SUPFAM" id="SSF49503">
    <property type="entry name" value="Cupredoxins"/>
    <property type="match status" value="1"/>
</dbReference>
<dbReference type="GO" id="GO:0042773">
    <property type="term" value="P:ATP synthesis coupled electron transport"/>
    <property type="evidence" value="ECO:0007669"/>
    <property type="project" value="TreeGrafter"/>
</dbReference>
<feature type="domain" description="Cytochrome oxidase subunit II copper A binding" evidence="18">
    <location>
        <begin position="114"/>
        <end position="226"/>
    </location>
</feature>
<dbReference type="InterPro" id="IPR008972">
    <property type="entry name" value="Cupredoxin"/>
</dbReference>
<evidence type="ECO:0000256" key="16">
    <source>
        <dbReference type="PROSITE-ProRule" id="PRU00433"/>
    </source>
</evidence>
<dbReference type="GO" id="GO:0016020">
    <property type="term" value="C:membrane"/>
    <property type="evidence" value="ECO:0007669"/>
    <property type="project" value="UniProtKB-SubCell"/>
</dbReference>
<sequence length="326" mass="35600">MSPVLEWTALALAVPLLAGCQGPQSALDPASATARELARLWWVMSSVAGLVLLLVSVLWLYALFRAPRQYPQPQARRIQRRLLIGGGLLLPTLSVSALLFYGVNAARGMLPLGEAPLRLEITGHQWWWEVRYPQGDVVTANQLILPVGVPVDIEVSSADVIHAFWVPRLGGKLDMTPGRRHRVRLQADREGVFRGQCAEFCGTQHAHMILHVEALPPERFDVWLQARTQREAIAPAPGAAGELFASRCALCHRVAGVSDGRRGPDLTDLASRPTLGAGVIANDAAGLRRWLREHQRLKPGNGMPNHDDVDDTTLDALAAWLEGLAP</sequence>
<dbReference type="Pfam" id="PF00116">
    <property type="entry name" value="COX2"/>
    <property type="match status" value="1"/>
</dbReference>
<evidence type="ECO:0000256" key="12">
    <source>
        <dbReference type="ARBA" id="ARBA00023136"/>
    </source>
</evidence>
<keyword evidence="8" id="KW-0249">Electron transport</keyword>
<dbReference type="PANTHER" id="PTHR22888">
    <property type="entry name" value="CYTOCHROME C OXIDASE, SUBUNIT II"/>
    <property type="match status" value="1"/>
</dbReference>
<evidence type="ECO:0000256" key="4">
    <source>
        <dbReference type="ARBA" id="ARBA00022617"/>
    </source>
</evidence>
<feature type="transmembrane region" description="Helical" evidence="17">
    <location>
        <begin position="42"/>
        <end position="61"/>
    </location>
</feature>
<evidence type="ECO:0000256" key="11">
    <source>
        <dbReference type="ARBA" id="ARBA00023008"/>
    </source>
</evidence>
<comment type="similarity">
    <text evidence="2">Belongs to the cytochrome c oxidase subunit 2 family.</text>
</comment>
<dbReference type="PROSITE" id="PS51007">
    <property type="entry name" value="CYTC"/>
    <property type="match status" value="1"/>
</dbReference>
<dbReference type="AlphaFoldDB" id="A0A1N6RSQ7"/>
<dbReference type="InterPro" id="IPR034236">
    <property type="entry name" value="CuRO_CcO_Caa3_II"/>
</dbReference>
<dbReference type="InterPro" id="IPR014222">
    <property type="entry name" value="Cyt_c_oxidase_su2"/>
</dbReference>
<dbReference type="GO" id="GO:0016491">
    <property type="term" value="F:oxidoreductase activity"/>
    <property type="evidence" value="ECO:0007669"/>
    <property type="project" value="InterPro"/>
</dbReference>
<dbReference type="CDD" id="cd04213">
    <property type="entry name" value="CuRO_CcO_Caa3_II"/>
    <property type="match status" value="1"/>
</dbReference>
<dbReference type="InterPro" id="IPR001505">
    <property type="entry name" value="Copper_CuA"/>
</dbReference>
<dbReference type="Proteomes" id="UP000186079">
    <property type="component" value="Unassembled WGS sequence"/>
</dbReference>
<evidence type="ECO:0000256" key="17">
    <source>
        <dbReference type="SAM" id="Phobius"/>
    </source>
</evidence>
<organism evidence="20 21">
    <name type="scientific">Pseudomonas flexibilis</name>
    <dbReference type="NCBI Taxonomy" id="706570"/>
    <lineage>
        <taxon>Bacteria</taxon>
        <taxon>Pseudomonadati</taxon>
        <taxon>Pseudomonadota</taxon>
        <taxon>Gammaproteobacteria</taxon>
        <taxon>Pseudomonadales</taxon>
        <taxon>Pseudomonadaceae</taxon>
        <taxon>Pseudomonas</taxon>
    </lineage>
</organism>
<dbReference type="Pfam" id="PF00034">
    <property type="entry name" value="Cytochrom_C"/>
    <property type="match status" value="1"/>
</dbReference>
<evidence type="ECO:0000256" key="15">
    <source>
        <dbReference type="ARBA" id="ARBA00047816"/>
    </source>
</evidence>
<evidence type="ECO:0000256" key="1">
    <source>
        <dbReference type="ARBA" id="ARBA00004141"/>
    </source>
</evidence>
<keyword evidence="4 16" id="KW-0349">Heme</keyword>
<gene>
    <name evidence="20" type="ORF">SAMN05421672_10562</name>
</gene>
<dbReference type="NCBIfam" id="TIGR02866">
    <property type="entry name" value="CoxB"/>
    <property type="match status" value="1"/>
</dbReference>
<keyword evidence="10 16" id="KW-0408">Iron</keyword>
<dbReference type="InterPro" id="IPR045187">
    <property type="entry name" value="CcO_II"/>
</dbReference>
<comment type="catalytic activity">
    <reaction evidence="15">
        <text>4 Fe(II)-[cytochrome c] + O2 + 8 H(+)(in) = 4 Fe(III)-[cytochrome c] + 2 H2O + 4 H(+)(out)</text>
        <dbReference type="Rhea" id="RHEA:11436"/>
        <dbReference type="Rhea" id="RHEA-COMP:10350"/>
        <dbReference type="Rhea" id="RHEA-COMP:14399"/>
        <dbReference type="ChEBI" id="CHEBI:15377"/>
        <dbReference type="ChEBI" id="CHEBI:15378"/>
        <dbReference type="ChEBI" id="CHEBI:15379"/>
        <dbReference type="ChEBI" id="CHEBI:29033"/>
        <dbReference type="ChEBI" id="CHEBI:29034"/>
        <dbReference type="EC" id="7.1.1.9"/>
    </reaction>
</comment>
<keyword evidence="5" id="KW-0679">Respiratory chain</keyword>
<dbReference type="SUPFAM" id="SSF46626">
    <property type="entry name" value="Cytochrome c"/>
    <property type="match status" value="1"/>
</dbReference>
<dbReference type="PROSITE" id="PS50857">
    <property type="entry name" value="COX2_CUA"/>
    <property type="match status" value="1"/>
</dbReference>
<keyword evidence="12 17" id="KW-0472">Membrane</keyword>
<dbReference type="InterPro" id="IPR009056">
    <property type="entry name" value="Cyt_c-like_dom"/>
</dbReference>
<evidence type="ECO:0000256" key="7">
    <source>
        <dbReference type="ARBA" id="ARBA00022723"/>
    </source>
</evidence>
<dbReference type="InterPro" id="IPR002429">
    <property type="entry name" value="CcO_II-like_C"/>
</dbReference>
<evidence type="ECO:0000256" key="3">
    <source>
        <dbReference type="ARBA" id="ARBA00022448"/>
    </source>
</evidence>
<reference evidence="20 21" key="1">
    <citation type="submission" date="2017-01" db="EMBL/GenBank/DDBJ databases">
        <authorList>
            <person name="Mah S.A."/>
            <person name="Swanson W.J."/>
            <person name="Moy G.W."/>
            <person name="Vacquier V.D."/>
        </authorList>
    </citation>
    <scope>NUCLEOTIDE SEQUENCE [LARGE SCALE GENOMIC DNA]</scope>
    <source>
        <strain evidence="20 21">ATCC 29606</strain>
    </source>
</reference>
<evidence type="ECO:0000256" key="14">
    <source>
        <dbReference type="ARBA" id="ARBA00031399"/>
    </source>
</evidence>
<dbReference type="Gene3D" id="2.60.40.420">
    <property type="entry name" value="Cupredoxins - blue copper proteins"/>
    <property type="match status" value="1"/>
</dbReference>
<keyword evidence="7 16" id="KW-0479">Metal-binding</keyword>
<accession>A0A1N6RSQ7</accession>
<feature type="domain" description="Cytochrome c" evidence="19">
    <location>
        <begin position="235"/>
        <end position="325"/>
    </location>
</feature>
<proteinExistence type="inferred from homology"/>
<keyword evidence="6 17" id="KW-0812">Transmembrane</keyword>
<keyword evidence="11" id="KW-0186">Copper</keyword>
<evidence type="ECO:0000313" key="20">
    <source>
        <dbReference type="EMBL" id="SIQ31855.1"/>
    </source>
</evidence>
<evidence type="ECO:0000256" key="9">
    <source>
        <dbReference type="ARBA" id="ARBA00022989"/>
    </source>
</evidence>
<name>A0A1N6RSQ7_9PSED</name>
<evidence type="ECO:0000256" key="5">
    <source>
        <dbReference type="ARBA" id="ARBA00022660"/>
    </source>
</evidence>
<dbReference type="GO" id="GO:0020037">
    <property type="term" value="F:heme binding"/>
    <property type="evidence" value="ECO:0007669"/>
    <property type="project" value="InterPro"/>
</dbReference>
<evidence type="ECO:0000256" key="10">
    <source>
        <dbReference type="ARBA" id="ARBA00023004"/>
    </source>
</evidence>
<evidence type="ECO:0000259" key="18">
    <source>
        <dbReference type="PROSITE" id="PS50857"/>
    </source>
</evidence>
<dbReference type="GO" id="GO:0005507">
    <property type="term" value="F:copper ion binding"/>
    <property type="evidence" value="ECO:0007669"/>
    <property type="project" value="InterPro"/>
</dbReference>
<dbReference type="PANTHER" id="PTHR22888:SF9">
    <property type="entry name" value="CYTOCHROME C OXIDASE SUBUNIT 2"/>
    <property type="match status" value="1"/>
</dbReference>
<evidence type="ECO:0000256" key="6">
    <source>
        <dbReference type="ARBA" id="ARBA00022692"/>
    </source>
</evidence>
<comment type="subcellular location">
    <subcellularLocation>
        <location evidence="1">Membrane</location>
        <topology evidence="1">Multi-pass membrane protein</topology>
    </subcellularLocation>
</comment>
<evidence type="ECO:0000313" key="21">
    <source>
        <dbReference type="Proteomes" id="UP000186079"/>
    </source>
</evidence>
<evidence type="ECO:0000256" key="8">
    <source>
        <dbReference type="ARBA" id="ARBA00022982"/>
    </source>
</evidence>
<dbReference type="EMBL" id="FTMC01000005">
    <property type="protein sequence ID" value="SIQ31855.1"/>
    <property type="molecule type" value="Genomic_DNA"/>
</dbReference>
<keyword evidence="9 17" id="KW-1133">Transmembrane helix</keyword>
<evidence type="ECO:0000256" key="13">
    <source>
        <dbReference type="ARBA" id="ARBA00024688"/>
    </source>
</evidence>
<protein>
    <recommendedName>
        <fullName evidence="14">Cytochrome aa3 subunit 2</fullName>
    </recommendedName>
</protein>
<evidence type="ECO:0000256" key="2">
    <source>
        <dbReference type="ARBA" id="ARBA00007866"/>
    </source>
</evidence>
<dbReference type="InterPro" id="IPR036909">
    <property type="entry name" value="Cyt_c-like_dom_sf"/>
</dbReference>
<keyword evidence="3" id="KW-0813">Transport</keyword>
<feature type="transmembrane region" description="Helical" evidence="17">
    <location>
        <begin position="82"/>
        <end position="103"/>
    </location>
</feature>